<accession>A0A0A9C5K8</accession>
<keyword evidence="1" id="KW-1133">Transmembrane helix</keyword>
<reference evidence="2" key="1">
    <citation type="submission" date="2014-09" db="EMBL/GenBank/DDBJ databases">
        <authorList>
            <person name="Magalhaes I.L.F."/>
            <person name="Oliveira U."/>
            <person name="Santos F.R."/>
            <person name="Vidigal T.H.D.A."/>
            <person name="Brescovit A.D."/>
            <person name="Santos A.J."/>
        </authorList>
    </citation>
    <scope>NUCLEOTIDE SEQUENCE</scope>
    <source>
        <tissue evidence="2">Shoot tissue taken approximately 20 cm above the soil surface</tissue>
    </source>
</reference>
<dbReference type="EMBL" id="GBRH01231093">
    <property type="protein sequence ID" value="JAD66802.1"/>
    <property type="molecule type" value="Transcribed_RNA"/>
</dbReference>
<keyword evidence="1" id="KW-0472">Membrane</keyword>
<feature type="transmembrane region" description="Helical" evidence="1">
    <location>
        <begin position="7"/>
        <end position="28"/>
    </location>
</feature>
<protein>
    <submittedName>
        <fullName evidence="2">Uncharacterized protein</fullName>
    </submittedName>
</protein>
<keyword evidence="1" id="KW-0812">Transmembrane</keyword>
<dbReference type="AlphaFoldDB" id="A0A0A9C5K8"/>
<organism evidence="2">
    <name type="scientific">Arundo donax</name>
    <name type="common">Giant reed</name>
    <name type="synonym">Donax arundinaceus</name>
    <dbReference type="NCBI Taxonomy" id="35708"/>
    <lineage>
        <taxon>Eukaryota</taxon>
        <taxon>Viridiplantae</taxon>
        <taxon>Streptophyta</taxon>
        <taxon>Embryophyta</taxon>
        <taxon>Tracheophyta</taxon>
        <taxon>Spermatophyta</taxon>
        <taxon>Magnoliopsida</taxon>
        <taxon>Liliopsida</taxon>
        <taxon>Poales</taxon>
        <taxon>Poaceae</taxon>
        <taxon>PACMAD clade</taxon>
        <taxon>Arundinoideae</taxon>
        <taxon>Arundineae</taxon>
        <taxon>Arundo</taxon>
    </lineage>
</organism>
<evidence type="ECO:0000256" key="1">
    <source>
        <dbReference type="SAM" id="Phobius"/>
    </source>
</evidence>
<evidence type="ECO:0000313" key="2">
    <source>
        <dbReference type="EMBL" id="JAD66802.1"/>
    </source>
</evidence>
<sequence>MANLITGVTSIVMVILIAVYIILVFVTFKNVRVGLASACSIIIAPFYIFGLVVLKDQRDIFIERFALSPRKNANGCNPSSANM</sequence>
<name>A0A0A9C5K8_ARUDO</name>
<feature type="transmembrane region" description="Helical" evidence="1">
    <location>
        <begin position="34"/>
        <end position="54"/>
    </location>
</feature>
<proteinExistence type="predicted"/>
<reference evidence="2" key="2">
    <citation type="journal article" date="2015" name="Data Brief">
        <title>Shoot transcriptome of the giant reed, Arundo donax.</title>
        <authorList>
            <person name="Barrero R.A."/>
            <person name="Guerrero F.D."/>
            <person name="Moolhuijzen P."/>
            <person name="Goolsby J.A."/>
            <person name="Tidwell J."/>
            <person name="Bellgard S.E."/>
            <person name="Bellgard M.I."/>
        </authorList>
    </citation>
    <scope>NUCLEOTIDE SEQUENCE</scope>
    <source>
        <tissue evidence="2">Shoot tissue taken approximately 20 cm above the soil surface</tissue>
    </source>
</reference>